<proteinExistence type="predicted"/>
<dbReference type="InterPro" id="IPR051694">
    <property type="entry name" value="Immunoregulatory_rcpt-like"/>
</dbReference>
<feature type="region of interest" description="Disordered" evidence="5">
    <location>
        <begin position="1"/>
        <end position="53"/>
    </location>
</feature>
<protein>
    <recommendedName>
        <fullName evidence="9">Mid2 domain-containing protein</fullName>
    </recommendedName>
</protein>
<dbReference type="OrthoDB" id="5240751at2759"/>
<accession>A0A8K0TCT5</accession>
<evidence type="ECO:0000256" key="5">
    <source>
        <dbReference type="SAM" id="MobiDB-lite"/>
    </source>
</evidence>
<feature type="compositionally biased region" description="Low complexity" evidence="5">
    <location>
        <begin position="252"/>
        <end position="267"/>
    </location>
</feature>
<name>A0A8K0TCT5_9PEZI</name>
<dbReference type="EMBL" id="JAGPXD010000004">
    <property type="protein sequence ID" value="KAH7359219.1"/>
    <property type="molecule type" value="Genomic_DNA"/>
</dbReference>
<organism evidence="7 8">
    <name type="scientific">Plectosphaerella cucumerina</name>
    <dbReference type="NCBI Taxonomy" id="40658"/>
    <lineage>
        <taxon>Eukaryota</taxon>
        <taxon>Fungi</taxon>
        <taxon>Dikarya</taxon>
        <taxon>Ascomycota</taxon>
        <taxon>Pezizomycotina</taxon>
        <taxon>Sordariomycetes</taxon>
        <taxon>Hypocreomycetidae</taxon>
        <taxon>Glomerellales</taxon>
        <taxon>Plectosphaerellaceae</taxon>
        <taxon>Plectosphaerella</taxon>
    </lineage>
</organism>
<feature type="compositionally biased region" description="Polar residues" evidence="5">
    <location>
        <begin position="405"/>
        <end position="422"/>
    </location>
</feature>
<evidence type="ECO:0000256" key="4">
    <source>
        <dbReference type="ARBA" id="ARBA00023136"/>
    </source>
</evidence>
<feature type="region of interest" description="Disordered" evidence="5">
    <location>
        <begin position="237"/>
        <end position="290"/>
    </location>
</feature>
<feature type="compositionally biased region" description="Polar residues" evidence="5">
    <location>
        <begin position="10"/>
        <end position="25"/>
    </location>
</feature>
<evidence type="ECO:0000313" key="8">
    <source>
        <dbReference type="Proteomes" id="UP000813385"/>
    </source>
</evidence>
<feature type="transmembrane region" description="Helical" evidence="6">
    <location>
        <begin position="295"/>
        <end position="319"/>
    </location>
</feature>
<feature type="compositionally biased region" description="Low complexity" evidence="5">
    <location>
        <begin position="372"/>
        <end position="390"/>
    </location>
</feature>
<reference evidence="7" key="1">
    <citation type="journal article" date="2021" name="Nat. Commun.">
        <title>Genetic determinants of endophytism in the Arabidopsis root mycobiome.</title>
        <authorList>
            <person name="Mesny F."/>
            <person name="Miyauchi S."/>
            <person name="Thiergart T."/>
            <person name="Pickel B."/>
            <person name="Atanasova L."/>
            <person name="Karlsson M."/>
            <person name="Huettel B."/>
            <person name="Barry K.W."/>
            <person name="Haridas S."/>
            <person name="Chen C."/>
            <person name="Bauer D."/>
            <person name="Andreopoulos W."/>
            <person name="Pangilinan J."/>
            <person name="LaButti K."/>
            <person name="Riley R."/>
            <person name="Lipzen A."/>
            <person name="Clum A."/>
            <person name="Drula E."/>
            <person name="Henrissat B."/>
            <person name="Kohler A."/>
            <person name="Grigoriev I.V."/>
            <person name="Martin F.M."/>
            <person name="Hacquard S."/>
        </authorList>
    </citation>
    <scope>NUCLEOTIDE SEQUENCE</scope>
    <source>
        <strain evidence="7">MPI-CAGE-AT-0016</strain>
    </source>
</reference>
<gene>
    <name evidence="7" type="ORF">B0T11DRAFT_285993</name>
</gene>
<dbReference type="AlphaFoldDB" id="A0A8K0TCT5"/>
<keyword evidence="4 6" id="KW-0472">Membrane</keyword>
<evidence type="ECO:0000256" key="6">
    <source>
        <dbReference type="SAM" id="Phobius"/>
    </source>
</evidence>
<keyword evidence="3 6" id="KW-1133">Transmembrane helix</keyword>
<evidence type="ECO:0000313" key="7">
    <source>
        <dbReference type="EMBL" id="KAH7359219.1"/>
    </source>
</evidence>
<evidence type="ECO:0000256" key="1">
    <source>
        <dbReference type="ARBA" id="ARBA00004167"/>
    </source>
</evidence>
<evidence type="ECO:0008006" key="9">
    <source>
        <dbReference type="Google" id="ProtNLM"/>
    </source>
</evidence>
<keyword evidence="8" id="KW-1185">Reference proteome</keyword>
<evidence type="ECO:0000256" key="2">
    <source>
        <dbReference type="ARBA" id="ARBA00022692"/>
    </source>
</evidence>
<keyword evidence="2 6" id="KW-0812">Transmembrane</keyword>
<feature type="region of interest" description="Disordered" evidence="5">
    <location>
        <begin position="350"/>
        <end position="449"/>
    </location>
</feature>
<comment type="caution">
    <text evidence="7">The sequence shown here is derived from an EMBL/GenBank/DDBJ whole genome shotgun (WGS) entry which is preliminary data.</text>
</comment>
<dbReference type="PANTHER" id="PTHR15549:SF26">
    <property type="entry name" value="AXIAL BUDDING PATTERN PROTEIN 2-RELATED"/>
    <property type="match status" value="1"/>
</dbReference>
<evidence type="ECO:0000256" key="3">
    <source>
        <dbReference type="ARBA" id="ARBA00022989"/>
    </source>
</evidence>
<dbReference type="Proteomes" id="UP000813385">
    <property type="component" value="Unassembled WGS sequence"/>
</dbReference>
<dbReference type="PANTHER" id="PTHR15549">
    <property type="entry name" value="PAIRED IMMUNOGLOBULIN-LIKE TYPE 2 RECEPTOR"/>
    <property type="match status" value="1"/>
</dbReference>
<dbReference type="GO" id="GO:0016020">
    <property type="term" value="C:membrane"/>
    <property type="evidence" value="ECO:0007669"/>
    <property type="project" value="UniProtKB-SubCell"/>
</dbReference>
<feature type="compositionally biased region" description="Low complexity" evidence="5">
    <location>
        <begin position="275"/>
        <end position="286"/>
    </location>
</feature>
<comment type="subcellular location">
    <subcellularLocation>
        <location evidence="1">Membrane</location>
        <topology evidence="1">Single-pass membrane protein</topology>
    </subcellularLocation>
</comment>
<dbReference type="GO" id="GO:0071944">
    <property type="term" value="C:cell periphery"/>
    <property type="evidence" value="ECO:0007669"/>
    <property type="project" value="UniProtKB-ARBA"/>
</dbReference>
<feature type="compositionally biased region" description="Polar residues" evidence="5">
    <location>
        <begin position="33"/>
        <end position="53"/>
    </location>
</feature>
<sequence>MMKDEEKRQLLQQSNTPATTGSTPFNEVGDASTGVTPTTTASRNTAAPGDNSASSAAVAVTFKFEDSTGFVDGSDLFFSTGSRPVVPIELNPALRDTSAFGVTKQICGLESPDPPPVAENCHPVTEPPRNSATDGTNEDLTFDLFSGPGNMQAYYLRIKWTALTGPDNADNVGYSYSKLFGKSAPGTKVSEDNFRREWNDVELFQTFTNSDGETLPIKISADEGKEYRPQALQSVLDQAAATEGSNESPRSTLAATATTPPTATPLTDPRGGAGDTSDATPTSAPSSGGGLSQGAIIGIGVAAGIIGLLAIGLLVWFFCLRNRRRHGTKDHGPYAAPDHQASEYMVNKETTGAHVTESPHSPYSDDGSLAHQQGQGSSLAQVQQQQQTNQYSDAPPITAPVPRSAAQQASDRPGSASGTRSGTPGGGHNVSHLIEEGMTEADIRRLEEEERALDDAIERAGHGRR</sequence>